<keyword evidence="1" id="KW-0472">Membrane</keyword>
<accession>A0A7L5BWW8</accession>
<evidence type="ECO:0000256" key="1">
    <source>
        <dbReference type="SAM" id="Phobius"/>
    </source>
</evidence>
<gene>
    <name evidence="2" type="ORF">G5B40_09375</name>
</gene>
<feature type="transmembrane region" description="Helical" evidence="1">
    <location>
        <begin position="46"/>
        <end position="64"/>
    </location>
</feature>
<feature type="transmembrane region" description="Helical" evidence="1">
    <location>
        <begin position="76"/>
        <end position="96"/>
    </location>
</feature>
<keyword evidence="1" id="KW-0812">Transmembrane</keyword>
<dbReference type="Pfam" id="PF11196">
    <property type="entry name" value="DUF2834"/>
    <property type="match status" value="1"/>
</dbReference>
<dbReference type="KEGG" id="hdh:G5B40_09375"/>
<dbReference type="AlphaFoldDB" id="A0A7L5BWW8"/>
<evidence type="ECO:0000313" key="3">
    <source>
        <dbReference type="Proteomes" id="UP000503336"/>
    </source>
</evidence>
<dbReference type="RefSeq" id="WP_165097839.1">
    <property type="nucleotide sequence ID" value="NZ_CP049056.1"/>
</dbReference>
<evidence type="ECO:0000313" key="2">
    <source>
        <dbReference type="EMBL" id="QIE55643.1"/>
    </source>
</evidence>
<feature type="transmembrane region" description="Helical" evidence="1">
    <location>
        <begin position="5"/>
        <end position="26"/>
    </location>
</feature>
<keyword evidence="3" id="KW-1185">Reference proteome</keyword>
<reference evidence="2 3" key="1">
    <citation type="submission" date="2020-02" db="EMBL/GenBank/DDBJ databases">
        <title>complete genome sequence of Rhodobacteraceae bacterium.</title>
        <authorList>
            <person name="Park J."/>
            <person name="Kim Y.-S."/>
            <person name="Kim K.-H."/>
        </authorList>
    </citation>
    <scope>NUCLEOTIDE SEQUENCE [LARGE SCALE GENOMIC DNA]</scope>
    <source>
        <strain evidence="2 3">RR4-56</strain>
    </source>
</reference>
<dbReference type="InterPro" id="IPR021362">
    <property type="entry name" value="DUF2834"/>
</dbReference>
<keyword evidence="1" id="KW-1133">Transmembrane helix</keyword>
<dbReference type="EMBL" id="CP049056">
    <property type="protein sequence ID" value="QIE55643.1"/>
    <property type="molecule type" value="Genomic_DNA"/>
</dbReference>
<name>A0A7L5BWW8_9RHOB</name>
<sequence>MRHIYLLLAALGAALPMYYFLSWFVAFGFDIGGMVEAWNVNDATTGLVYDLTVAAAALFAWAIWETARSRRWLNLVALPVTLCVGVGCGLPLYLWLRSR</sequence>
<organism evidence="2 3">
    <name type="scientific">Pikeienuella piscinae</name>
    <dbReference type="NCBI Taxonomy" id="2748098"/>
    <lineage>
        <taxon>Bacteria</taxon>
        <taxon>Pseudomonadati</taxon>
        <taxon>Pseudomonadota</taxon>
        <taxon>Alphaproteobacteria</taxon>
        <taxon>Rhodobacterales</taxon>
        <taxon>Paracoccaceae</taxon>
        <taxon>Pikeienuella</taxon>
    </lineage>
</organism>
<proteinExistence type="predicted"/>
<protein>
    <submittedName>
        <fullName evidence="2">DUF2834 domain-containing protein</fullName>
    </submittedName>
</protein>
<dbReference type="Proteomes" id="UP000503336">
    <property type="component" value="Chromosome"/>
</dbReference>